<gene>
    <name evidence="1" type="ORF">LCGC14_0644150</name>
</gene>
<organism evidence="1">
    <name type="scientific">marine sediment metagenome</name>
    <dbReference type="NCBI Taxonomy" id="412755"/>
    <lineage>
        <taxon>unclassified sequences</taxon>
        <taxon>metagenomes</taxon>
        <taxon>ecological metagenomes</taxon>
    </lineage>
</organism>
<reference evidence="1" key="1">
    <citation type="journal article" date="2015" name="Nature">
        <title>Complex archaea that bridge the gap between prokaryotes and eukaryotes.</title>
        <authorList>
            <person name="Spang A."/>
            <person name="Saw J.H."/>
            <person name="Jorgensen S.L."/>
            <person name="Zaremba-Niedzwiedzka K."/>
            <person name="Martijn J."/>
            <person name="Lind A.E."/>
            <person name="van Eijk R."/>
            <person name="Schleper C."/>
            <person name="Guy L."/>
            <person name="Ettema T.J."/>
        </authorList>
    </citation>
    <scope>NUCLEOTIDE SEQUENCE</scope>
</reference>
<protein>
    <submittedName>
        <fullName evidence="1">Uncharacterized protein</fullName>
    </submittedName>
</protein>
<comment type="caution">
    <text evidence="1">The sequence shown here is derived from an EMBL/GenBank/DDBJ whole genome shotgun (WGS) entry which is preliminary data.</text>
</comment>
<sequence>MTAKKAEQKNLPIRKYASNRIAAAFTLIAVFQGDSCSADEAIGEIDEALESLIDEDTLIESYELVMTKFEPVK</sequence>
<evidence type="ECO:0000313" key="1">
    <source>
        <dbReference type="EMBL" id="KKN49316.1"/>
    </source>
</evidence>
<name>A0A0F9TK14_9ZZZZ</name>
<accession>A0A0F9TK14</accession>
<proteinExistence type="predicted"/>
<dbReference type="AlphaFoldDB" id="A0A0F9TK14"/>
<dbReference type="EMBL" id="LAZR01001173">
    <property type="protein sequence ID" value="KKN49316.1"/>
    <property type="molecule type" value="Genomic_DNA"/>
</dbReference>